<accession>A0ABS8UKX2</accession>
<organism evidence="1 2">
    <name type="scientific">Datura stramonium</name>
    <name type="common">Jimsonweed</name>
    <name type="synonym">Common thornapple</name>
    <dbReference type="NCBI Taxonomy" id="4076"/>
    <lineage>
        <taxon>Eukaryota</taxon>
        <taxon>Viridiplantae</taxon>
        <taxon>Streptophyta</taxon>
        <taxon>Embryophyta</taxon>
        <taxon>Tracheophyta</taxon>
        <taxon>Spermatophyta</taxon>
        <taxon>Magnoliopsida</taxon>
        <taxon>eudicotyledons</taxon>
        <taxon>Gunneridae</taxon>
        <taxon>Pentapetalae</taxon>
        <taxon>asterids</taxon>
        <taxon>lamiids</taxon>
        <taxon>Solanales</taxon>
        <taxon>Solanaceae</taxon>
        <taxon>Solanoideae</taxon>
        <taxon>Datureae</taxon>
        <taxon>Datura</taxon>
    </lineage>
</organism>
<comment type="caution">
    <text evidence="1">The sequence shown here is derived from an EMBL/GenBank/DDBJ whole genome shotgun (WGS) entry which is preliminary data.</text>
</comment>
<protein>
    <submittedName>
        <fullName evidence="1">Uncharacterized protein</fullName>
    </submittedName>
</protein>
<gene>
    <name evidence="1" type="ORF">HAX54_016326</name>
</gene>
<reference evidence="1 2" key="1">
    <citation type="journal article" date="2021" name="BMC Genomics">
        <title>Datura genome reveals duplications of psychoactive alkaloid biosynthetic genes and high mutation rate following tissue culture.</title>
        <authorList>
            <person name="Rajewski A."/>
            <person name="Carter-House D."/>
            <person name="Stajich J."/>
            <person name="Litt A."/>
        </authorList>
    </citation>
    <scope>NUCLEOTIDE SEQUENCE [LARGE SCALE GENOMIC DNA]</scope>
    <source>
        <strain evidence="1">AR-01</strain>
    </source>
</reference>
<evidence type="ECO:0000313" key="1">
    <source>
        <dbReference type="EMBL" id="MCD9558747.1"/>
    </source>
</evidence>
<dbReference type="EMBL" id="JACEIK010002053">
    <property type="protein sequence ID" value="MCD9558747.1"/>
    <property type="molecule type" value="Genomic_DNA"/>
</dbReference>
<feature type="non-terminal residue" evidence="1">
    <location>
        <position position="86"/>
    </location>
</feature>
<feature type="non-terminal residue" evidence="1">
    <location>
        <position position="1"/>
    </location>
</feature>
<name>A0ABS8UKX2_DATST</name>
<keyword evidence="2" id="KW-1185">Reference proteome</keyword>
<sequence>IVLKAPSHLLRGSSRVQSENRGYFTIKIVPNHGASRACHGEQLVRDVSSILALLQVALKLGNVGDMYEIGVLNKFIKNSRGVGSLR</sequence>
<proteinExistence type="predicted"/>
<dbReference type="Proteomes" id="UP000823775">
    <property type="component" value="Unassembled WGS sequence"/>
</dbReference>
<evidence type="ECO:0000313" key="2">
    <source>
        <dbReference type="Proteomes" id="UP000823775"/>
    </source>
</evidence>